<evidence type="ECO:0000256" key="2">
    <source>
        <dbReference type="ARBA" id="ARBA00009948"/>
    </source>
</evidence>
<dbReference type="Pfam" id="PF00275">
    <property type="entry name" value="EPSP_synthase"/>
    <property type="match status" value="1"/>
</dbReference>
<evidence type="ECO:0000256" key="6">
    <source>
        <dbReference type="ARBA" id="ARBA00023141"/>
    </source>
</evidence>
<dbReference type="AlphaFoldDB" id="A0A7G9WJD2"/>
<proteinExistence type="inferred from homology"/>
<comment type="similarity">
    <text evidence="2">Belongs to the EPSP synthase family.</text>
</comment>
<keyword evidence="11" id="KW-1185">Reference proteome</keyword>
<dbReference type="GO" id="GO:0009073">
    <property type="term" value="P:aromatic amino acid family biosynthetic process"/>
    <property type="evidence" value="ECO:0007669"/>
    <property type="project" value="UniProtKB-KW"/>
</dbReference>
<dbReference type="Proteomes" id="UP000516046">
    <property type="component" value="Chromosome"/>
</dbReference>
<dbReference type="GO" id="GO:0008652">
    <property type="term" value="P:amino acid biosynthetic process"/>
    <property type="evidence" value="ECO:0007669"/>
    <property type="project" value="UniProtKB-KW"/>
</dbReference>
<dbReference type="InterPro" id="IPR013792">
    <property type="entry name" value="RNA3'P_cycl/enolpyr_Trfase_a/b"/>
</dbReference>
<gene>
    <name evidence="10" type="ORF">H6X83_03940</name>
</gene>
<dbReference type="EMBL" id="CP060696">
    <property type="protein sequence ID" value="QNO18794.1"/>
    <property type="molecule type" value="Genomic_DNA"/>
</dbReference>
<evidence type="ECO:0000256" key="5">
    <source>
        <dbReference type="ARBA" id="ARBA00022679"/>
    </source>
</evidence>
<comment type="catalytic activity">
    <reaction evidence="8">
        <text>3-phosphoshikimate + phosphoenolpyruvate = 5-O-(1-carboxyvinyl)-3-phosphoshikimate + phosphate</text>
        <dbReference type="Rhea" id="RHEA:21256"/>
        <dbReference type="ChEBI" id="CHEBI:43474"/>
        <dbReference type="ChEBI" id="CHEBI:57701"/>
        <dbReference type="ChEBI" id="CHEBI:58702"/>
        <dbReference type="ChEBI" id="CHEBI:145989"/>
        <dbReference type="EC" id="2.5.1.19"/>
    </reaction>
    <physiologicalReaction direction="left-to-right" evidence="8">
        <dbReference type="Rhea" id="RHEA:21257"/>
    </physiologicalReaction>
</comment>
<dbReference type="InterPro" id="IPR001986">
    <property type="entry name" value="Enolpyruvate_Tfrase_dom"/>
</dbReference>
<evidence type="ECO:0000256" key="4">
    <source>
        <dbReference type="ARBA" id="ARBA00022605"/>
    </source>
</evidence>
<name>A0A7G9WJD2_9FIRM</name>
<dbReference type="PANTHER" id="PTHR21090:SF5">
    <property type="entry name" value="PENTAFUNCTIONAL AROM POLYPEPTIDE"/>
    <property type="match status" value="1"/>
</dbReference>
<dbReference type="GO" id="GO:0009423">
    <property type="term" value="P:chorismate biosynthetic process"/>
    <property type="evidence" value="ECO:0007669"/>
    <property type="project" value="UniProtKB-UniPathway"/>
</dbReference>
<dbReference type="PIRSF" id="PIRSF000505">
    <property type="entry name" value="EPSPS"/>
    <property type="match status" value="1"/>
</dbReference>
<keyword evidence="4" id="KW-0028">Amino-acid biosynthesis</keyword>
<dbReference type="PANTHER" id="PTHR21090">
    <property type="entry name" value="AROM/DEHYDROQUINATE SYNTHASE"/>
    <property type="match status" value="1"/>
</dbReference>
<dbReference type="InterPro" id="IPR006264">
    <property type="entry name" value="EPSP_synthase"/>
</dbReference>
<evidence type="ECO:0000259" key="9">
    <source>
        <dbReference type="Pfam" id="PF00275"/>
    </source>
</evidence>
<evidence type="ECO:0000256" key="3">
    <source>
        <dbReference type="ARBA" id="ARBA00012450"/>
    </source>
</evidence>
<protein>
    <recommendedName>
        <fullName evidence="3">3-phosphoshikimate 1-carboxyvinyltransferase</fullName>
        <ecNumber evidence="3">2.5.1.19</ecNumber>
    </recommendedName>
    <alternativeName>
        <fullName evidence="7">5-enolpyruvylshikimate-3-phosphate synthase</fullName>
    </alternativeName>
</protein>
<evidence type="ECO:0000256" key="7">
    <source>
        <dbReference type="ARBA" id="ARBA00030046"/>
    </source>
</evidence>
<dbReference type="KEGG" id="caml:H6X83_03940"/>
<sequence>MPDLSFLNHDPHRQFDVRIHKKFKGDAEFEFFIPADKAIAQRAIFLNALSNGKGQIHNLSQANDVLSCIRAVNWLGVKTNFSDDCLTTFSNGIHALQPASPTIDMGNTATSTRILLSILAGLPCKASVTGNSLLRKRPMGWVIEILKQMGADIYCNDAPGCLPITVKGVSPLQGIHYQGNIPSAQQKNVLLFTGLFAKGETSYEQICQARDHTERMMRYWGIPISVCGNVTTLQRGIPFTAKDITIPGDFSCAAYLLAAYLLLHPNCSTPPMFIHHTGINPTRTVFAEIVSHMGLQIQYQHPNVEAGEPAADFVCTYHSGQKPLPIHLFRLNDIQSSIDELPLLAAVSCAEHLDLLVENCGDLKGKDTDRLKMTLELINAFGGTGRIGETWMQFDGTGCLHAAHVNSHNDHRIAMTAAVLGSSFAEDTYIQNCACVFNSYPQFFAHLSHFAEIEIITQN</sequence>
<comment type="pathway">
    <text evidence="1">Metabolic intermediate biosynthesis; chorismate biosynthesis; chorismate from D-erythrose 4-phosphate and phosphoenolpyruvate: step 6/7.</text>
</comment>
<dbReference type="GO" id="GO:0003866">
    <property type="term" value="F:3-phosphoshikimate 1-carboxyvinyltransferase activity"/>
    <property type="evidence" value="ECO:0007669"/>
    <property type="project" value="UniProtKB-EC"/>
</dbReference>
<dbReference type="SUPFAM" id="SSF55205">
    <property type="entry name" value="EPT/RTPC-like"/>
    <property type="match status" value="1"/>
</dbReference>
<evidence type="ECO:0000313" key="11">
    <source>
        <dbReference type="Proteomes" id="UP000516046"/>
    </source>
</evidence>
<organism evidence="10 11">
    <name type="scientific">Caproicibacterium amylolyticum</name>
    <dbReference type="NCBI Taxonomy" id="2766537"/>
    <lineage>
        <taxon>Bacteria</taxon>
        <taxon>Bacillati</taxon>
        <taxon>Bacillota</taxon>
        <taxon>Clostridia</taxon>
        <taxon>Eubacteriales</taxon>
        <taxon>Oscillospiraceae</taxon>
        <taxon>Caproicibacterium</taxon>
    </lineage>
</organism>
<keyword evidence="5 10" id="KW-0808">Transferase</keyword>
<dbReference type="RefSeq" id="WP_212507861.1">
    <property type="nucleotide sequence ID" value="NZ_CP060696.1"/>
</dbReference>
<dbReference type="InterPro" id="IPR036968">
    <property type="entry name" value="Enolpyruvate_Tfrase_sf"/>
</dbReference>
<dbReference type="UniPathway" id="UPA00053">
    <property type="reaction ID" value="UER00089"/>
</dbReference>
<dbReference type="EC" id="2.5.1.19" evidence="3"/>
<evidence type="ECO:0000256" key="1">
    <source>
        <dbReference type="ARBA" id="ARBA00004811"/>
    </source>
</evidence>
<reference evidence="10 11" key="1">
    <citation type="submission" date="2020-08" db="EMBL/GenBank/DDBJ databases">
        <authorList>
            <person name="Ren C."/>
            <person name="Gu Y."/>
            <person name="Xu Y."/>
        </authorList>
    </citation>
    <scope>NUCLEOTIDE SEQUENCE [LARGE SCALE GENOMIC DNA]</scope>
    <source>
        <strain evidence="10 11">LBM18003</strain>
    </source>
</reference>
<dbReference type="Gene3D" id="3.65.10.10">
    <property type="entry name" value="Enolpyruvate transferase domain"/>
    <property type="match status" value="2"/>
</dbReference>
<accession>A0A7G9WJD2</accession>
<evidence type="ECO:0000313" key="10">
    <source>
        <dbReference type="EMBL" id="QNO18794.1"/>
    </source>
</evidence>
<keyword evidence="6" id="KW-0057">Aromatic amino acid biosynthesis</keyword>
<evidence type="ECO:0000256" key="8">
    <source>
        <dbReference type="ARBA" id="ARBA00044633"/>
    </source>
</evidence>
<feature type="domain" description="Enolpyruvate transferase" evidence="9">
    <location>
        <begin position="33"/>
        <end position="447"/>
    </location>
</feature>